<dbReference type="SUPFAM" id="SSF81442">
    <property type="entry name" value="Cytochrome c oxidase subunit I-like"/>
    <property type="match status" value="1"/>
</dbReference>
<protein>
    <recommendedName>
        <fullName evidence="4">Cytochrome c oxidase cbb3-type subunit I</fullName>
    </recommendedName>
</protein>
<evidence type="ECO:0008006" key="4">
    <source>
        <dbReference type="Google" id="ProtNLM"/>
    </source>
</evidence>
<dbReference type="GO" id="GO:0020037">
    <property type="term" value="F:heme binding"/>
    <property type="evidence" value="ECO:0007669"/>
    <property type="project" value="InterPro"/>
</dbReference>
<keyword evidence="1" id="KW-1133">Transmembrane helix</keyword>
<dbReference type="Proteomes" id="UP000568877">
    <property type="component" value="Unassembled WGS sequence"/>
</dbReference>
<dbReference type="EMBL" id="BLSA01000016">
    <property type="protein sequence ID" value="GFP31929.1"/>
    <property type="molecule type" value="Genomic_DNA"/>
</dbReference>
<feature type="transmembrane region" description="Helical" evidence="1">
    <location>
        <begin position="72"/>
        <end position="95"/>
    </location>
</feature>
<dbReference type="GO" id="GO:0004129">
    <property type="term" value="F:cytochrome-c oxidase activity"/>
    <property type="evidence" value="ECO:0007669"/>
    <property type="project" value="InterPro"/>
</dbReference>
<organism evidence="2 3">
    <name type="scientific">Candidatus Hakubella thermalkaliphila</name>
    <dbReference type="NCBI Taxonomy" id="2754717"/>
    <lineage>
        <taxon>Bacteria</taxon>
        <taxon>Bacillati</taxon>
        <taxon>Actinomycetota</taxon>
        <taxon>Actinomycetota incertae sedis</taxon>
        <taxon>Candidatus Hakubellales</taxon>
        <taxon>Candidatus Hakubellaceae</taxon>
        <taxon>Candidatus Hakubella</taxon>
    </lineage>
</organism>
<gene>
    <name evidence="2" type="ORF">HKBW3S42_00235</name>
</gene>
<dbReference type="GO" id="GO:0016020">
    <property type="term" value="C:membrane"/>
    <property type="evidence" value="ECO:0007669"/>
    <property type="project" value="InterPro"/>
</dbReference>
<feature type="transmembrane region" description="Helical" evidence="1">
    <location>
        <begin position="40"/>
        <end position="60"/>
    </location>
</feature>
<dbReference type="InterPro" id="IPR000883">
    <property type="entry name" value="Cyt_C_Oxase_1"/>
</dbReference>
<reference evidence="2 3" key="1">
    <citation type="journal article" date="2020" name="Front. Microbiol.">
        <title>Single-cell genomics of novel Actinobacteria with the Wood-Ljungdahl pathway discovered in a serpentinizing system.</title>
        <authorList>
            <person name="Merino N."/>
            <person name="Kawai M."/>
            <person name="Boyd E.S."/>
            <person name="Colman D.R."/>
            <person name="McGlynn S.E."/>
            <person name="Nealson K.H."/>
            <person name="Kurokawa K."/>
            <person name="Hongoh Y."/>
        </authorList>
    </citation>
    <scope>NUCLEOTIDE SEQUENCE [LARGE SCALE GENOMIC DNA]</scope>
    <source>
        <strain evidence="2 3">S42</strain>
    </source>
</reference>
<keyword evidence="1" id="KW-0472">Membrane</keyword>
<name>A0A6V8PGV1_9ACTN</name>
<comment type="caution">
    <text evidence="2">The sequence shown here is derived from an EMBL/GenBank/DDBJ whole genome shotgun (WGS) entry which is preliminary data.</text>
</comment>
<sequence length="128" mass="14197">MSKTSIGFVIASLIYLAVGVALGVLFFIVPEMRVLRSVHVHLNVVGFVTFMIFGVAYHILPRFRGKPLHSEPLAWVQFWLANIGLIGLLVSMTLYQPIAGLYVIGALFAAILALSIYLFIYNMARTLI</sequence>
<feature type="transmembrane region" description="Helical" evidence="1">
    <location>
        <begin position="101"/>
        <end position="120"/>
    </location>
</feature>
<dbReference type="AlphaFoldDB" id="A0A6V8PGV1"/>
<evidence type="ECO:0000313" key="2">
    <source>
        <dbReference type="EMBL" id="GFP31929.1"/>
    </source>
</evidence>
<evidence type="ECO:0000313" key="3">
    <source>
        <dbReference type="Proteomes" id="UP000568877"/>
    </source>
</evidence>
<evidence type="ECO:0000256" key="1">
    <source>
        <dbReference type="SAM" id="Phobius"/>
    </source>
</evidence>
<dbReference type="InterPro" id="IPR036927">
    <property type="entry name" value="Cyt_c_oxase-like_su1_sf"/>
</dbReference>
<accession>A0A6V8PGV1</accession>
<dbReference type="Pfam" id="PF00115">
    <property type="entry name" value="COX1"/>
    <property type="match status" value="1"/>
</dbReference>
<feature type="transmembrane region" description="Helical" evidence="1">
    <location>
        <begin position="7"/>
        <end position="28"/>
    </location>
</feature>
<keyword evidence="1" id="KW-0812">Transmembrane</keyword>
<proteinExistence type="predicted"/>
<dbReference type="GO" id="GO:0009060">
    <property type="term" value="P:aerobic respiration"/>
    <property type="evidence" value="ECO:0007669"/>
    <property type="project" value="InterPro"/>
</dbReference>
<dbReference type="Gene3D" id="1.20.210.10">
    <property type="entry name" value="Cytochrome c oxidase-like, subunit I domain"/>
    <property type="match status" value="1"/>
</dbReference>